<dbReference type="InterPro" id="IPR029058">
    <property type="entry name" value="AB_hydrolase_fold"/>
</dbReference>
<comment type="subcellular location">
    <subcellularLocation>
        <location evidence="1">Secreted</location>
    </subcellularLocation>
</comment>
<keyword evidence="7" id="KW-1185">Reference proteome</keyword>
<dbReference type="InterPro" id="IPR013818">
    <property type="entry name" value="Lipase"/>
</dbReference>
<comment type="similarity">
    <text evidence="2 4">Belongs to the AB hydrolase superfamily. Lipase family.</text>
</comment>
<dbReference type="Pfam" id="PF00151">
    <property type="entry name" value="Lipase"/>
    <property type="match status" value="1"/>
</dbReference>
<reference evidence="7" key="1">
    <citation type="journal article" date="2008" name="Insect Biochem. Mol. Biol.">
        <title>The genome of a lepidopteran model insect, the silkworm Bombyx mori.</title>
        <authorList>
            <consortium name="International Silkworm Genome Consortium"/>
        </authorList>
    </citation>
    <scope>NUCLEOTIDE SEQUENCE [LARGE SCALE GENOMIC DNA]</scope>
    <source>
        <strain evidence="7">p50T</strain>
    </source>
</reference>
<dbReference type="GO" id="GO:0016042">
    <property type="term" value="P:lipid catabolic process"/>
    <property type="evidence" value="ECO:0007669"/>
    <property type="project" value="TreeGrafter"/>
</dbReference>
<sequence length="499" mass="55479">MQTAIPLACLLSVIRPPGVQFENSLLQIAPIDKSKCPFVKNTNDVGFQLYTRHNPTVYQELVYGDDEKLFASNIDFNDKTVLYFHAFMEQPDDGSGIMIREAYVQRGDTNVIMIDAHHLEAGPWYVTAAQNTWYIGRFAAQFIDFLVTRGLNLNSTHLIGHSLGAQSAGVAGSSLKSGRVARITGLDPALPLFEGLPIDQRLDASDAEFVDVIHTDAGIFGYKAPIGHVDFYPNGGISPQPGCELEAVIPQQLLLNKCDGPQTDTRPNTALLTYDLLTEDRRAQSIEDYAHSKTNMNAVHESKDVNPNNMKFGKGTILKISKREADKHLAKDTEIDEESTDNIVTTPNKIDIEDSRNKHTHKQAALPLRKLNPIAIIRGVYKMNRYVNDNIIHREKRFLPSFKRHENINAFSLLALLRNHRNVLPVVSLAREISTMIRNGHTELSHFSRETNSYIGAKPALFGTPFSYNIEASKGSALNGFFKKFFGLGGDRLSVSSSG</sequence>
<evidence type="ECO:0000313" key="6">
    <source>
        <dbReference type="EnsemblMetazoa" id="XP_037875830.1"/>
    </source>
</evidence>
<dbReference type="PANTHER" id="PTHR11610:SF169">
    <property type="entry name" value="GH15759P-RELATED"/>
    <property type="match status" value="1"/>
</dbReference>
<dbReference type="PANTHER" id="PTHR11610">
    <property type="entry name" value="LIPASE"/>
    <property type="match status" value="1"/>
</dbReference>
<accession>A0A8R2M8L9</accession>
<dbReference type="GO" id="GO:0005615">
    <property type="term" value="C:extracellular space"/>
    <property type="evidence" value="ECO:0007669"/>
    <property type="project" value="TreeGrafter"/>
</dbReference>
<dbReference type="RefSeq" id="XP_037875830.1">
    <property type="nucleotide sequence ID" value="XM_038019902.2"/>
</dbReference>
<dbReference type="AlphaFoldDB" id="A0A8R2M8L9"/>
<evidence type="ECO:0000256" key="4">
    <source>
        <dbReference type="RuleBase" id="RU004262"/>
    </source>
</evidence>
<dbReference type="GO" id="GO:0017171">
    <property type="term" value="F:serine hydrolase activity"/>
    <property type="evidence" value="ECO:0007669"/>
    <property type="project" value="TreeGrafter"/>
</dbReference>
<dbReference type="GeneID" id="101736798"/>
<protein>
    <recommendedName>
        <fullName evidence="5">Lipase domain-containing protein</fullName>
    </recommendedName>
</protein>
<evidence type="ECO:0000259" key="5">
    <source>
        <dbReference type="Pfam" id="PF00151"/>
    </source>
</evidence>
<dbReference type="InterPro" id="IPR000734">
    <property type="entry name" value="TAG_lipase"/>
</dbReference>
<proteinExistence type="inferred from homology"/>
<evidence type="ECO:0000256" key="2">
    <source>
        <dbReference type="ARBA" id="ARBA00010701"/>
    </source>
</evidence>
<keyword evidence="3" id="KW-0964">Secreted</keyword>
<dbReference type="KEGG" id="bmor:101736798"/>
<dbReference type="Proteomes" id="UP000005204">
    <property type="component" value="Unassembled WGS sequence"/>
</dbReference>
<feature type="domain" description="Lipase" evidence="5">
    <location>
        <begin position="40"/>
        <end position="246"/>
    </location>
</feature>
<reference evidence="6" key="2">
    <citation type="submission" date="2022-06" db="UniProtKB">
        <authorList>
            <consortium name="EnsemblMetazoa"/>
        </authorList>
    </citation>
    <scope>IDENTIFICATION</scope>
    <source>
        <strain evidence="6">p50T (Dazao)</strain>
    </source>
</reference>
<dbReference type="PRINTS" id="PR00821">
    <property type="entry name" value="TAGLIPASE"/>
</dbReference>
<evidence type="ECO:0000256" key="3">
    <source>
        <dbReference type="ARBA" id="ARBA00022525"/>
    </source>
</evidence>
<dbReference type="GO" id="GO:0016298">
    <property type="term" value="F:lipase activity"/>
    <property type="evidence" value="ECO:0007669"/>
    <property type="project" value="InterPro"/>
</dbReference>
<organism evidence="6 7">
    <name type="scientific">Bombyx mori</name>
    <name type="common">Silk moth</name>
    <dbReference type="NCBI Taxonomy" id="7091"/>
    <lineage>
        <taxon>Eukaryota</taxon>
        <taxon>Metazoa</taxon>
        <taxon>Ecdysozoa</taxon>
        <taxon>Arthropoda</taxon>
        <taxon>Hexapoda</taxon>
        <taxon>Insecta</taxon>
        <taxon>Pterygota</taxon>
        <taxon>Neoptera</taxon>
        <taxon>Endopterygota</taxon>
        <taxon>Lepidoptera</taxon>
        <taxon>Glossata</taxon>
        <taxon>Ditrysia</taxon>
        <taxon>Bombycoidea</taxon>
        <taxon>Bombycidae</taxon>
        <taxon>Bombycinae</taxon>
        <taxon>Bombyx</taxon>
    </lineage>
</organism>
<evidence type="ECO:0000313" key="7">
    <source>
        <dbReference type="Proteomes" id="UP000005204"/>
    </source>
</evidence>
<name>A0A8R2M8L9_BOMMO</name>
<evidence type="ECO:0000256" key="1">
    <source>
        <dbReference type="ARBA" id="ARBA00004613"/>
    </source>
</evidence>
<dbReference type="EnsemblMetazoa" id="XM_038019902.1">
    <property type="protein sequence ID" value="XP_037875830.1"/>
    <property type="gene ID" value="LOC101736798"/>
</dbReference>
<dbReference type="SUPFAM" id="SSF53474">
    <property type="entry name" value="alpha/beta-Hydrolases"/>
    <property type="match status" value="1"/>
</dbReference>
<dbReference type="Gene3D" id="3.40.50.1820">
    <property type="entry name" value="alpha/beta hydrolase"/>
    <property type="match status" value="1"/>
</dbReference>